<feature type="region of interest" description="Disordered" evidence="1">
    <location>
        <begin position="49"/>
        <end position="72"/>
    </location>
</feature>
<dbReference type="AlphaFoldDB" id="A0A5K1JU23"/>
<feature type="region of interest" description="Disordered" evidence="1">
    <location>
        <begin position="109"/>
        <end position="133"/>
    </location>
</feature>
<accession>A0A5K1JU23</accession>
<name>A0A5K1JU23_9APHY</name>
<sequence>MRPSPISDMLSWPHPLPGHPAAIPGHRPKSAADEMCLCSRIRFSPSSDLESDLFQAPPSLSPNSRNDRASAFSSSAARGAYTALPGSLSAFLLPLAPQPPSRSLDACTLTSTPKHIPRPRSTHRPSTKLGADSCATSATASVATSLPPAMAPASASANPSFAGAFAFAREKLH</sequence>
<feature type="compositionally biased region" description="Basic residues" evidence="1">
    <location>
        <begin position="115"/>
        <end position="126"/>
    </location>
</feature>
<reference evidence="2" key="1">
    <citation type="submission" date="2019-10" db="EMBL/GenBank/DDBJ databases">
        <authorList>
            <person name="Nor Muhammad N."/>
        </authorList>
    </citation>
    <scope>NUCLEOTIDE SEQUENCE</scope>
</reference>
<evidence type="ECO:0000313" key="2">
    <source>
        <dbReference type="EMBL" id="VWO95318.1"/>
    </source>
</evidence>
<proteinExistence type="predicted"/>
<gene>
    <name evidence="2" type="primary">I1RSD5</name>
</gene>
<organism evidence="2">
    <name type="scientific">Ganoderma boninense</name>
    <dbReference type="NCBI Taxonomy" id="34458"/>
    <lineage>
        <taxon>Eukaryota</taxon>
        <taxon>Fungi</taxon>
        <taxon>Dikarya</taxon>
        <taxon>Basidiomycota</taxon>
        <taxon>Agaricomycotina</taxon>
        <taxon>Agaricomycetes</taxon>
        <taxon>Polyporales</taxon>
        <taxon>Polyporaceae</taxon>
        <taxon>Ganoderma</taxon>
    </lineage>
</organism>
<protein>
    <submittedName>
        <fullName evidence="2">N/A</fullName>
    </submittedName>
</protein>
<evidence type="ECO:0000256" key="1">
    <source>
        <dbReference type="SAM" id="MobiDB-lite"/>
    </source>
</evidence>
<dbReference type="EMBL" id="LR724707">
    <property type="protein sequence ID" value="VWO95318.1"/>
    <property type="molecule type" value="Genomic_DNA"/>
</dbReference>